<dbReference type="InterPro" id="IPR020846">
    <property type="entry name" value="MFS_dom"/>
</dbReference>
<dbReference type="PANTHER" id="PTHR43124">
    <property type="entry name" value="PURINE EFFLUX PUMP PBUE"/>
    <property type="match status" value="1"/>
</dbReference>
<feature type="transmembrane region" description="Helical" evidence="7">
    <location>
        <begin position="12"/>
        <end position="35"/>
    </location>
</feature>
<dbReference type="Proteomes" id="UP000005439">
    <property type="component" value="Chromosome"/>
</dbReference>
<feature type="transmembrane region" description="Helical" evidence="7">
    <location>
        <begin position="236"/>
        <end position="256"/>
    </location>
</feature>
<keyword evidence="4 7" id="KW-0812">Transmembrane</keyword>
<evidence type="ECO:0000256" key="1">
    <source>
        <dbReference type="ARBA" id="ARBA00004651"/>
    </source>
</evidence>
<dbReference type="InterPro" id="IPR011701">
    <property type="entry name" value="MFS"/>
</dbReference>
<sequence length="384" mass="40949">MGFLSHRSTLSFLFLGIMFFVGVDLNLIAPLIPAIDTSFRISPAKGGFLVTAFALGYIFASPLAGWAADRWGRRQVVLTGLTGLFLAELASALAPDFFALLAARTAGGLFAGAVSPEIYAWIGDQYHGEARTRSMALASFGLSLSTVLGVPLGMGIGQIAGWRVALGLLAGFFAVSETLLLHVKAPVPPRSARVPPPWSPSRQWRPLWISFCAFGAVGAIYTFLPTELTRYGLGPQALLAVLMGYGGLSALGNLIYARKAIHGGILPVLRRALWSETVIILILTVIALKVSLPGLILSSLGFGFIQAYIPLIKSWASQVPSRMRARSLAWNNTAMYSGLLSGSAAASLVYRHGQFWPIATIGLGFILLATVGLPALRKNGTFFQ</sequence>
<dbReference type="InterPro" id="IPR005829">
    <property type="entry name" value="Sugar_transporter_CS"/>
</dbReference>
<dbReference type="PROSITE" id="PS50850">
    <property type="entry name" value="MFS"/>
    <property type="match status" value="1"/>
</dbReference>
<dbReference type="AlphaFoldDB" id="G8TSU0"/>
<dbReference type="InterPro" id="IPR050189">
    <property type="entry name" value="MFS_Efflux_Transporters"/>
</dbReference>
<evidence type="ECO:0000259" key="8">
    <source>
        <dbReference type="PROSITE" id="PS50850"/>
    </source>
</evidence>
<organism evidence="9 10">
    <name type="scientific">Sulfobacillus acidophilus (strain ATCC 700253 / DSM 10332 / NAL)</name>
    <dbReference type="NCBI Taxonomy" id="679936"/>
    <lineage>
        <taxon>Bacteria</taxon>
        <taxon>Bacillati</taxon>
        <taxon>Bacillota</taxon>
        <taxon>Clostridia</taxon>
        <taxon>Eubacteriales</taxon>
        <taxon>Clostridiales Family XVII. Incertae Sedis</taxon>
        <taxon>Sulfobacillus</taxon>
    </lineage>
</organism>
<keyword evidence="2" id="KW-0813">Transport</keyword>
<accession>G8TSU0</accession>
<feature type="transmembrane region" description="Helical" evidence="7">
    <location>
        <begin position="134"/>
        <end position="154"/>
    </location>
</feature>
<dbReference type="HOGENOM" id="CLU_001265_61_5_9"/>
<reference evidence="10" key="1">
    <citation type="submission" date="2011-12" db="EMBL/GenBank/DDBJ databases">
        <title>The complete genome of chromosome of Sulfobacillus acidophilus DSM 10332.</title>
        <authorList>
            <person name="Lucas S."/>
            <person name="Han J."/>
            <person name="Lapidus A."/>
            <person name="Bruce D."/>
            <person name="Goodwin L."/>
            <person name="Pitluck S."/>
            <person name="Peters L."/>
            <person name="Kyrpides N."/>
            <person name="Mavromatis K."/>
            <person name="Ivanova N."/>
            <person name="Mikhailova N."/>
            <person name="Chertkov O."/>
            <person name="Saunders E."/>
            <person name="Detter J.C."/>
            <person name="Tapia R."/>
            <person name="Han C."/>
            <person name="Land M."/>
            <person name="Hauser L."/>
            <person name="Markowitz V."/>
            <person name="Cheng J.-F."/>
            <person name="Hugenholtz P."/>
            <person name="Woyke T."/>
            <person name="Wu D."/>
            <person name="Pukall R."/>
            <person name="Gehrich-Schroeter G."/>
            <person name="Schneider S."/>
            <person name="Klenk H.-P."/>
            <person name="Eisen J.A."/>
        </authorList>
    </citation>
    <scope>NUCLEOTIDE SEQUENCE [LARGE SCALE GENOMIC DNA]</scope>
    <source>
        <strain evidence="10">ATCC 700253 / DSM 10332 / NAL</strain>
    </source>
</reference>
<evidence type="ECO:0000256" key="3">
    <source>
        <dbReference type="ARBA" id="ARBA00022475"/>
    </source>
</evidence>
<dbReference type="SUPFAM" id="SSF103473">
    <property type="entry name" value="MFS general substrate transporter"/>
    <property type="match status" value="1"/>
</dbReference>
<dbReference type="Pfam" id="PF07690">
    <property type="entry name" value="MFS_1"/>
    <property type="match status" value="1"/>
</dbReference>
<proteinExistence type="predicted"/>
<feature type="transmembrane region" description="Helical" evidence="7">
    <location>
        <begin position="160"/>
        <end position="183"/>
    </location>
</feature>
<dbReference type="GO" id="GO:0022857">
    <property type="term" value="F:transmembrane transporter activity"/>
    <property type="evidence" value="ECO:0007669"/>
    <property type="project" value="InterPro"/>
</dbReference>
<feature type="transmembrane region" description="Helical" evidence="7">
    <location>
        <begin position="333"/>
        <end position="350"/>
    </location>
</feature>
<keyword evidence="10" id="KW-1185">Reference proteome</keyword>
<dbReference type="PATRIC" id="fig|679936.5.peg.1021"/>
<feature type="transmembrane region" description="Helical" evidence="7">
    <location>
        <begin position="204"/>
        <end position="224"/>
    </location>
</feature>
<dbReference type="InterPro" id="IPR036259">
    <property type="entry name" value="MFS_trans_sf"/>
</dbReference>
<feature type="transmembrane region" description="Helical" evidence="7">
    <location>
        <begin position="75"/>
        <end position="94"/>
    </location>
</feature>
<keyword evidence="3" id="KW-1003">Cell membrane</keyword>
<evidence type="ECO:0000256" key="6">
    <source>
        <dbReference type="ARBA" id="ARBA00023136"/>
    </source>
</evidence>
<comment type="subcellular location">
    <subcellularLocation>
        <location evidence="1">Cell membrane</location>
        <topology evidence="1">Multi-pass membrane protein</topology>
    </subcellularLocation>
</comment>
<keyword evidence="6 7" id="KW-0472">Membrane</keyword>
<dbReference type="Gene3D" id="1.20.1250.20">
    <property type="entry name" value="MFS general substrate transporter like domains"/>
    <property type="match status" value="1"/>
</dbReference>
<dbReference type="STRING" id="679936.Sulac_0965"/>
<protein>
    <submittedName>
        <fullName evidence="9">Major facilitator superfamily MFS_1</fullName>
    </submittedName>
</protein>
<dbReference type="CDD" id="cd17324">
    <property type="entry name" value="MFS_NepI_like"/>
    <property type="match status" value="1"/>
</dbReference>
<feature type="transmembrane region" description="Helical" evidence="7">
    <location>
        <begin position="47"/>
        <end position="68"/>
    </location>
</feature>
<dbReference type="EMBL" id="CP003179">
    <property type="protein sequence ID" value="AEW04467.1"/>
    <property type="molecule type" value="Genomic_DNA"/>
</dbReference>
<reference evidence="9 10" key="2">
    <citation type="journal article" date="2012" name="Stand. Genomic Sci.">
        <title>Complete genome sequence of the moderately thermophilic mineral-sulfide-oxidizing firmicute Sulfobacillus acidophilus type strain (NAL(T)).</title>
        <authorList>
            <person name="Anderson I."/>
            <person name="Chertkov O."/>
            <person name="Chen A."/>
            <person name="Saunders E."/>
            <person name="Lapidus A."/>
            <person name="Nolan M."/>
            <person name="Lucas S."/>
            <person name="Hammon N."/>
            <person name="Deshpande S."/>
            <person name="Cheng J.F."/>
            <person name="Han C."/>
            <person name="Tapia R."/>
            <person name="Goodwin L.A."/>
            <person name="Pitluck S."/>
            <person name="Liolios K."/>
            <person name="Pagani I."/>
            <person name="Ivanova N."/>
            <person name="Mikhailova N."/>
            <person name="Pati A."/>
            <person name="Palaniappan K."/>
            <person name="Land M."/>
            <person name="Pan C."/>
            <person name="Rohde M."/>
            <person name="Pukall R."/>
            <person name="Goker M."/>
            <person name="Detter J.C."/>
            <person name="Woyke T."/>
            <person name="Bristow J."/>
            <person name="Eisen J.A."/>
            <person name="Markowitz V."/>
            <person name="Hugenholtz P."/>
            <person name="Kyrpides N.C."/>
            <person name="Klenk H.P."/>
            <person name="Mavromatis K."/>
        </authorList>
    </citation>
    <scope>NUCLEOTIDE SEQUENCE [LARGE SCALE GENOMIC DNA]</scope>
    <source>
        <strain evidence="10">ATCC 700253 / DSM 10332 / NAL</strain>
    </source>
</reference>
<feature type="transmembrane region" description="Helical" evidence="7">
    <location>
        <begin position="268"/>
        <end position="288"/>
    </location>
</feature>
<feature type="transmembrane region" description="Helical" evidence="7">
    <location>
        <begin position="356"/>
        <end position="376"/>
    </location>
</feature>
<feature type="transmembrane region" description="Helical" evidence="7">
    <location>
        <begin position="294"/>
        <end position="312"/>
    </location>
</feature>
<name>G8TSU0_SULAD</name>
<evidence type="ECO:0000256" key="2">
    <source>
        <dbReference type="ARBA" id="ARBA00022448"/>
    </source>
</evidence>
<dbReference type="PROSITE" id="PS00216">
    <property type="entry name" value="SUGAR_TRANSPORT_1"/>
    <property type="match status" value="1"/>
</dbReference>
<feature type="domain" description="Major facilitator superfamily (MFS) profile" evidence="8">
    <location>
        <begin position="10"/>
        <end position="384"/>
    </location>
</feature>
<dbReference type="GO" id="GO:0005886">
    <property type="term" value="C:plasma membrane"/>
    <property type="evidence" value="ECO:0007669"/>
    <property type="project" value="UniProtKB-SubCell"/>
</dbReference>
<gene>
    <name evidence="9" type="ordered locus">Sulac_0965</name>
</gene>
<feature type="transmembrane region" description="Helical" evidence="7">
    <location>
        <begin position="100"/>
        <end position="122"/>
    </location>
</feature>
<evidence type="ECO:0000313" key="10">
    <source>
        <dbReference type="Proteomes" id="UP000005439"/>
    </source>
</evidence>
<dbReference type="KEGG" id="sap:Sulac_0965"/>
<dbReference type="PANTHER" id="PTHR43124:SF3">
    <property type="entry name" value="CHLORAMPHENICOL EFFLUX PUMP RV0191"/>
    <property type="match status" value="1"/>
</dbReference>
<evidence type="ECO:0000313" key="9">
    <source>
        <dbReference type="EMBL" id="AEW04467.1"/>
    </source>
</evidence>
<evidence type="ECO:0000256" key="5">
    <source>
        <dbReference type="ARBA" id="ARBA00022989"/>
    </source>
</evidence>
<evidence type="ECO:0000256" key="4">
    <source>
        <dbReference type="ARBA" id="ARBA00022692"/>
    </source>
</evidence>
<keyword evidence="5 7" id="KW-1133">Transmembrane helix</keyword>
<evidence type="ECO:0000256" key="7">
    <source>
        <dbReference type="SAM" id="Phobius"/>
    </source>
</evidence>